<feature type="compositionally biased region" description="Polar residues" evidence="1">
    <location>
        <begin position="75"/>
        <end position="88"/>
    </location>
</feature>
<name>A0A7C8U7E8_ORBOL</name>
<reference evidence="2 3" key="1">
    <citation type="submission" date="2019-06" db="EMBL/GenBank/DDBJ databases">
        <authorList>
            <person name="Palmer J.M."/>
        </authorList>
    </citation>
    <scope>NUCLEOTIDE SEQUENCE [LARGE SCALE GENOMIC DNA]</scope>
    <source>
        <strain evidence="2 3">TWF191</strain>
    </source>
</reference>
<dbReference type="EMBL" id="WIPF01000161">
    <property type="protein sequence ID" value="KAF3202988.1"/>
    <property type="molecule type" value="Genomic_DNA"/>
</dbReference>
<accession>A0A7C8U7E8</accession>
<dbReference type="AlphaFoldDB" id="A0A7C8U7E8"/>
<evidence type="ECO:0000256" key="1">
    <source>
        <dbReference type="SAM" id="MobiDB-lite"/>
    </source>
</evidence>
<feature type="region of interest" description="Disordered" evidence="1">
    <location>
        <begin position="67"/>
        <end position="88"/>
    </location>
</feature>
<gene>
    <name evidence="2" type="ORF">TWF191_002840</name>
</gene>
<evidence type="ECO:0000313" key="2">
    <source>
        <dbReference type="EMBL" id="KAF3202988.1"/>
    </source>
</evidence>
<evidence type="ECO:0000313" key="3">
    <source>
        <dbReference type="Proteomes" id="UP000483672"/>
    </source>
</evidence>
<dbReference type="Proteomes" id="UP000483672">
    <property type="component" value="Unassembled WGS sequence"/>
</dbReference>
<comment type="caution">
    <text evidence="2">The sequence shown here is derived from an EMBL/GenBank/DDBJ whole genome shotgun (WGS) entry which is preliminary data.</text>
</comment>
<proteinExistence type="predicted"/>
<organism evidence="2 3">
    <name type="scientific">Orbilia oligospora</name>
    <name type="common">Nematode-trapping fungus</name>
    <name type="synonym">Arthrobotrys oligospora</name>
    <dbReference type="NCBI Taxonomy" id="2813651"/>
    <lineage>
        <taxon>Eukaryota</taxon>
        <taxon>Fungi</taxon>
        <taxon>Dikarya</taxon>
        <taxon>Ascomycota</taxon>
        <taxon>Pezizomycotina</taxon>
        <taxon>Orbiliomycetes</taxon>
        <taxon>Orbiliales</taxon>
        <taxon>Orbiliaceae</taxon>
        <taxon>Orbilia</taxon>
    </lineage>
</organism>
<protein>
    <submittedName>
        <fullName evidence="2">Uncharacterized protein</fullName>
    </submittedName>
</protein>
<sequence>MDGRACMGCDGVLDRKEMLTLKRKPKSICSQAMHLSFQPGFCRFVRISWAPPVLVLVLREYRIRKDFQPPHAQPPTWSEQQASKASPR</sequence>